<dbReference type="InterPro" id="IPR013087">
    <property type="entry name" value="Znf_C2H2_type"/>
</dbReference>
<evidence type="ECO:0000313" key="8">
    <source>
        <dbReference type="Ensembl" id="ENSSLUP00000036487.1"/>
    </source>
</evidence>
<sequence>WAKMPGPIFGPRHPFSCSECGKRFGWKTSLRRHMITHTGEKPFSCSVSLKCLTCEFDRSYKLI</sequence>
<proteinExistence type="predicted"/>
<dbReference type="AlphaFoldDB" id="A0A8C9Z8T2"/>
<keyword evidence="1" id="KW-0479">Metal-binding</keyword>
<dbReference type="Proteomes" id="UP000694568">
    <property type="component" value="Unplaced"/>
</dbReference>
<evidence type="ECO:0000256" key="4">
    <source>
        <dbReference type="ARBA" id="ARBA00022833"/>
    </source>
</evidence>
<dbReference type="GO" id="GO:0008270">
    <property type="term" value="F:zinc ion binding"/>
    <property type="evidence" value="ECO:0007669"/>
    <property type="project" value="UniProtKB-KW"/>
</dbReference>
<keyword evidence="3 6" id="KW-0863">Zinc-finger</keyword>
<feature type="domain" description="C2H2-type" evidence="7">
    <location>
        <begin position="15"/>
        <end position="42"/>
    </location>
</feature>
<evidence type="ECO:0000256" key="3">
    <source>
        <dbReference type="ARBA" id="ARBA00022771"/>
    </source>
</evidence>
<keyword evidence="5" id="KW-0539">Nucleus</keyword>
<dbReference type="GO" id="GO:0000981">
    <property type="term" value="F:DNA-binding transcription factor activity, RNA polymerase II-specific"/>
    <property type="evidence" value="ECO:0007669"/>
    <property type="project" value="TreeGrafter"/>
</dbReference>
<evidence type="ECO:0000256" key="6">
    <source>
        <dbReference type="PROSITE-ProRule" id="PRU00042"/>
    </source>
</evidence>
<keyword evidence="4" id="KW-0862">Zinc</keyword>
<dbReference type="InterPro" id="IPR036236">
    <property type="entry name" value="Znf_C2H2_sf"/>
</dbReference>
<protein>
    <recommendedName>
        <fullName evidence="7">C2H2-type domain-containing protein</fullName>
    </recommendedName>
</protein>
<reference evidence="8" key="1">
    <citation type="submission" date="2025-08" db="UniProtKB">
        <authorList>
            <consortium name="Ensembl"/>
        </authorList>
    </citation>
    <scope>IDENTIFICATION</scope>
</reference>
<dbReference type="SUPFAM" id="SSF57667">
    <property type="entry name" value="beta-beta-alpha zinc fingers"/>
    <property type="match status" value="1"/>
</dbReference>
<dbReference type="PANTHER" id="PTHR23235:SF142">
    <property type="entry name" value="ZINC FINGER PROTEIN 384"/>
    <property type="match status" value="1"/>
</dbReference>
<keyword evidence="2" id="KW-0677">Repeat</keyword>
<accession>A0A8C9Z8T2</accession>
<dbReference type="Gene3D" id="3.30.160.60">
    <property type="entry name" value="Classic Zinc Finger"/>
    <property type="match status" value="1"/>
</dbReference>
<dbReference type="PROSITE" id="PS00028">
    <property type="entry name" value="ZINC_FINGER_C2H2_1"/>
    <property type="match status" value="1"/>
</dbReference>
<evidence type="ECO:0000259" key="7">
    <source>
        <dbReference type="PROSITE" id="PS50157"/>
    </source>
</evidence>
<evidence type="ECO:0000256" key="2">
    <source>
        <dbReference type="ARBA" id="ARBA00022737"/>
    </source>
</evidence>
<evidence type="ECO:0000313" key="9">
    <source>
        <dbReference type="Proteomes" id="UP000694568"/>
    </source>
</evidence>
<organism evidence="8 9">
    <name type="scientific">Sander lucioperca</name>
    <name type="common">Pike-perch</name>
    <name type="synonym">Perca lucioperca</name>
    <dbReference type="NCBI Taxonomy" id="283035"/>
    <lineage>
        <taxon>Eukaryota</taxon>
        <taxon>Metazoa</taxon>
        <taxon>Chordata</taxon>
        <taxon>Craniata</taxon>
        <taxon>Vertebrata</taxon>
        <taxon>Euteleostomi</taxon>
        <taxon>Actinopterygii</taxon>
        <taxon>Neopterygii</taxon>
        <taxon>Teleostei</taxon>
        <taxon>Neoteleostei</taxon>
        <taxon>Acanthomorphata</taxon>
        <taxon>Eupercaria</taxon>
        <taxon>Perciformes</taxon>
        <taxon>Percoidei</taxon>
        <taxon>Percidae</taxon>
        <taxon>Luciopercinae</taxon>
        <taxon>Sander</taxon>
    </lineage>
</organism>
<dbReference type="PANTHER" id="PTHR23235">
    <property type="entry name" value="KRUEPPEL-LIKE TRANSCRIPTION FACTOR"/>
    <property type="match status" value="1"/>
</dbReference>
<name>A0A8C9Z8T2_SANLU</name>
<keyword evidence="9" id="KW-1185">Reference proteome</keyword>
<dbReference type="FunFam" id="3.30.160.60:FF:000417">
    <property type="entry name" value="Zinc finger protein"/>
    <property type="match status" value="1"/>
</dbReference>
<dbReference type="GO" id="GO:0000978">
    <property type="term" value="F:RNA polymerase II cis-regulatory region sequence-specific DNA binding"/>
    <property type="evidence" value="ECO:0007669"/>
    <property type="project" value="TreeGrafter"/>
</dbReference>
<reference evidence="8" key="2">
    <citation type="submission" date="2025-09" db="UniProtKB">
        <authorList>
            <consortium name="Ensembl"/>
        </authorList>
    </citation>
    <scope>IDENTIFICATION</scope>
</reference>
<dbReference type="Ensembl" id="ENSSLUT00000037628.1">
    <property type="protein sequence ID" value="ENSSLUP00000036487.1"/>
    <property type="gene ID" value="ENSSLUG00000016303.1"/>
</dbReference>
<dbReference type="PROSITE" id="PS50157">
    <property type="entry name" value="ZINC_FINGER_C2H2_2"/>
    <property type="match status" value="1"/>
</dbReference>
<dbReference type="SMART" id="SM00355">
    <property type="entry name" value="ZnF_C2H2"/>
    <property type="match status" value="1"/>
</dbReference>
<evidence type="ECO:0000256" key="5">
    <source>
        <dbReference type="ARBA" id="ARBA00023242"/>
    </source>
</evidence>
<evidence type="ECO:0000256" key="1">
    <source>
        <dbReference type="ARBA" id="ARBA00022723"/>
    </source>
</evidence>